<dbReference type="InterPro" id="IPR039421">
    <property type="entry name" value="Type_1_exporter"/>
</dbReference>
<dbReference type="CDD" id="cd03249">
    <property type="entry name" value="ABC_MTABC3_MDL1_MDL2"/>
    <property type="match status" value="2"/>
</dbReference>
<dbReference type="InterPro" id="IPR027417">
    <property type="entry name" value="P-loop_NTPase"/>
</dbReference>
<evidence type="ECO:0008006" key="15">
    <source>
        <dbReference type="Google" id="ProtNLM"/>
    </source>
</evidence>
<dbReference type="Pfam" id="PF00005">
    <property type="entry name" value="ABC_tran"/>
    <property type="match status" value="2"/>
</dbReference>
<evidence type="ECO:0000256" key="5">
    <source>
        <dbReference type="ARBA" id="ARBA00022741"/>
    </source>
</evidence>
<feature type="domain" description="ABC transmembrane type-1" evidence="12">
    <location>
        <begin position="705"/>
        <end position="992"/>
    </location>
</feature>
<dbReference type="Gene3D" id="1.20.1560.10">
    <property type="entry name" value="ABC transporter type 1, transmembrane domain"/>
    <property type="match status" value="1"/>
</dbReference>
<dbReference type="SUPFAM" id="SSF52540">
    <property type="entry name" value="P-loop containing nucleoside triphosphate hydrolases"/>
    <property type="match status" value="2"/>
</dbReference>
<keyword evidence="4 10" id="KW-0812">Transmembrane</keyword>
<dbReference type="SUPFAM" id="SSF90123">
    <property type="entry name" value="ABC transporter transmembrane region"/>
    <property type="match status" value="2"/>
</dbReference>
<evidence type="ECO:0000256" key="10">
    <source>
        <dbReference type="SAM" id="Phobius"/>
    </source>
</evidence>
<feature type="transmembrane region" description="Helical" evidence="10">
    <location>
        <begin position="49"/>
        <end position="73"/>
    </location>
</feature>
<feature type="transmembrane region" description="Helical" evidence="10">
    <location>
        <begin position="201"/>
        <end position="221"/>
    </location>
</feature>
<reference evidence="13" key="1">
    <citation type="journal article" date="2020" name="BMC Genomics">
        <title>Correction to: Identification and distribution of gene clusters required for synthesis of sphingolipid metabolism inhibitors in diverse species of the filamentous fungus Fusarium.</title>
        <authorList>
            <person name="Kim H.S."/>
            <person name="Lohmar J.M."/>
            <person name="Busman M."/>
            <person name="Brown D.W."/>
            <person name="Naumann T.A."/>
            <person name="Divon H.H."/>
            <person name="Lysoe E."/>
            <person name="Uhlig S."/>
            <person name="Proctor R.H."/>
        </authorList>
    </citation>
    <scope>NUCLEOTIDE SEQUENCE</scope>
    <source>
        <strain evidence="13">NRRL 20472</strain>
    </source>
</reference>
<keyword evidence="7 10" id="KW-1133">Transmembrane helix</keyword>
<dbReference type="FunFam" id="1.20.1560.10:FF:000057">
    <property type="entry name" value="ABC multidrug transporter SitT"/>
    <property type="match status" value="1"/>
</dbReference>
<dbReference type="PROSITE" id="PS50929">
    <property type="entry name" value="ABC_TM1F"/>
    <property type="match status" value="2"/>
</dbReference>
<dbReference type="GO" id="GO:0005743">
    <property type="term" value="C:mitochondrial inner membrane"/>
    <property type="evidence" value="ECO:0007669"/>
    <property type="project" value="TreeGrafter"/>
</dbReference>
<evidence type="ECO:0000256" key="1">
    <source>
        <dbReference type="ARBA" id="ARBA00004141"/>
    </source>
</evidence>
<accession>A0A8H4XF92</accession>
<dbReference type="InterPro" id="IPR003439">
    <property type="entry name" value="ABC_transporter-like_ATP-bd"/>
</dbReference>
<name>A0A8H4XF92_9HYPO</name>
<evidence type="ECO:0000256" key="9">
    <source>
        <dbReference type="SAM" id="MobiDB-lite"/>
    </source>
</evidence>
<evidence type="ECO:0000256" key="3">
    <source>
        <dbReference type="ARBA" id="ARBA00022448"/>
    </source>
</evidence>
<dbReference type="PROSITE" id="PS00211">
    <property type="entry name" value="ABC_TRANSPORTER_1"/>
    <property type="match status" value="2"/>
</dbReference>
<dbReference type="SMART" id="SM00382">
    <property type="entry name" value="AAA"/>
    <property type="match status" value="2"/>
</dbReference>
<evidence type="ECO:0000313" key="13">
    <source>
        <dbReference type="EMBL" id="KAF4972245.1"/>
    </source>
</evidence>
<dbReference type="Proteomes" id="UP000622797">
    <property type="component" value="Unassembled WGS sequence"/>
</dbReference>
<proteinExistence type="inferred from homology"/>
<gene>
    <name evidence="13" type="ORF">FSARC_1142</name>
</gene>
<keyword evidence="6" id="KW-0067">ATP-binding</keyword>
<organism evidence="13 14">
    <name type="scientific">Fusarium sarcochroum</name>
    <dbReference type="NCBI Taxonomy" id="1208366"/>
    <lineage>
        <taxon>Eukaryota</taxon>
        <taxon>Fungi</taxon>
        <taxon>Dikarya</taxon>
        <taxon>Ascomycota</taxon>
        <taxon>Pezizomycotina</taxon>
        <taxon>Sordariomycetes</taxon>
        <taxon>Hypocreomycetidae</taxon>
        <taxon>Hypocreales</taxon>
        <taxon>Nectriaceae</taxon>
        <taxon>Fusarium</taxon>
        <taxon>Fusarium lateritium species complex</taxon>
    </lineage>
</organism>
<keyword evidence="3" id="KW-0813">Transport</keyword>
<dbReference type="Pfam" id="PF00664">
    <property type="entry name" value="ABC_membrane"/>
    <property type="match status" value="2"/>
</dbReference>
<keyword evidence="14" id="KW-1185">Reference proteome</keyword>
<evidence type="ECO:0000259" key="12">
    <source>
        <dbReference type="PROSITE" id="PS50929"/>
    </source>
</evidence>
<dbReference type="InterPro" id="IPR036640">
    <property type="entry name" value="ABC1_TM_sf"/>
</dbReference>
<reference evidence="13" key="2">
    <citation type="submission" date="2020-05" db="EMBL/GenBank/DDBJ databases">
        <authorList>
            <person name="Kim H.-S."/>
            <person name="Proctor R.H."/>
            <person name="Brown D.W."/>
        </authorList>
    </citation>
    <scope>NUCLEOTIDE SEQUENCE</scope>
    <source>
        <strain evidence="13">NRRL 20472</strain>
    </source>
</reference>
<dbReference type="EMBL" id="JABEXW010000063">
    <property type="protein sequence ID" value="KAF4972245.1"/>
    <property type="molecule type" value="Genomic_DNA"/>
</dbReference>
<dbReference type="InterPro" id="IPR011527">
    <property type="entry name" value="ABC1_TM_dom"/>
</dbReference>
<dbReference type="FunFam" id="3.40.50.300:FF:000251">
    <property type="entry name" value="ABC transporter B family member 19"/>
    <property type="match status" value="1"/>
</dbReference>
<feature type="transmembrane region" description="Helical" evidence="10">
    <location>
        <begin position="280"/>
        <end position="304"/>
    </location>
</feature>
<keyword evidence="5" id="KW-0547">Nucleotide-binding</keyword>
<feature type="region of interest" description="Disordered" evidence="9">
    <location>
        <begin position="629"/>
        <end position="666"/>
    </location>
</feature>
<feature type="transmembrane region" description="Helical" evidence="10">
    <location>
        <begin position="966"/>
        <end position="986"/>
    </location>
</feature>
<evidence type="ECO:0000256" key="6">
    <source>
        <dbReference type="ARBA" id="ARBA00022840"/>
    </source>
</evidence>
<dbReference type="GO" id="GO:0090374">
    <property type="term" value="P:oligopeptide export from mitochondrion"/>
    <property type="evidence" value="ECO:0007669"/>
    <property type="project" value="TreeGrafter"/>
</dbReference>
<dbReference type="Gene3D" id="3.40.50.300">
    <property type="entry name" value="P-loop containing nucleotide triphosphate hydrolases"/>
    <property type="match status" value="2"/>
</dbReference>
<evidence type="ECO:0000256" key="4">
    <source>
        <dbReference type="ARBA" id="ARBA00022692"/>
    </source>
</evidence>
<comment type="similarity">
    <text evidence="2">Belongs to the ABC transporter superfamily. ABCB family. Multidrug resistance exporter (TC 3.A.1.201) subfamily.</text>
</comment>
<feature type="domain" description="ABC transporter" evidence="11">
    <location>
        <begin position="379"/>
        <end position="624"/>
    </location>
</feature>
<comment type="subcellular location">
    <subcellularLocation>
        <location evidence="1">Membrane</location>
        <topology evidence="1">Multi-pass membrane protein</topology>
    </subcellularLocation>
</comment>
<dbReference type="InterPro" id="IPR017871">
    <property type="entry name" value="ABC_transporter-like_CS"/>
</dbReference>
<dbReference type="GO" id="GO:0016887">
    <property type="term" value="F:ATP hydrolysis activity"/>
    <property type="evidence" value="ECO:0007669"/>
    <property type="project" value="InterPro"/>
</dbReference>
<feature type="transmembrane region" description="Helical" evidence="10">
    <location>
        <begin position="104"/>
        <end position="125"/>
    </location>
</feature>
<feature type="transmembrane region" description="Helical" evidence="10">
    <location>
        <begin position="931"/>
        <end position="951"/>
    </location>
</feature>
<evidence type="ECO:0000256" key="2">
    <source>
        <dbReference type="ARBA" id="ARBA00007577"/>
    </source>
</evidence>
<evidence type="ECO:0000259" key="11">
    <source>
        <dbReference type="PROSITE" id="PS50893"/>
    </source>
</evidence>
<dbReference type="PANTHER" id="PTHR43394:SF1">
    <property type="entry name" value="ATP-BINDING CASSETTE SUB-FAMILY B MEMBER 10, MITOCHONDRIAL"/>
    <property type="match status" value="1"/>
</dbReference>
<feature type="transmembrane region" description="Helical" evidence="10">
    <location>
        <begin position="316"/>
        <end position="335"/>
    </location>
</feature>
<dbReference type="FunFam" id="3.40.50.300:FF:000913">
    <property type="entry name" value="ABC multidrug transporter SitT"/>
    <property type="match status" value="1"/>
</dbReference>
<feature type="region of interest" description="Disordered" evidence="9">
    <location>
        <begin position="1"/>
        <end position="23"/>
    </location>
</feature>
<sequence length="1276" mass="139899">MAPQEGTENAARDEKDPPAIIHEENPSQRGAFSAYLEKRIFSHAEPLDYLLIMASAVGAIGSGIAMALINVVFGGLVELINDFAQGDKSPTEFRNAVSTHVLRFIYLFIGRFACSYGFTVCLTIAGTRITRTIRYQFLEATLSQEIAYFDSGSGGSVSSQATTNGNLIQQGICEKLGLGVQAASTCVAAIVIAMISQWKLALITTTIVPIIILAIGFAIGVDAQIEYNILNIYSLADSLAEDVIGSIRNVHAFWMRPRLVQKYDKHLTQARKLGGKKSPVWGILYSIEFFMIFSGYSLCFWRGIHMYADGEIKGPGVVITVLFSIVVATSSLSQISPYFTSFGKAASAANDLFVMIDRKPLIDALDESGERPEQVNGDIQISGLNFSYPTRPEVQVLRDFTLTFPARKTTGLVGASGSGKSTIIGLLERWYTPTSGSICMDGRPIETLNINWLRTHIRMVQQEPVLFNGTVFENVCNGLTGTQWQDSSRDSKMERVIEACRMSNAHEFISRLPEGYETQVGERAGLLSGGQKQRIAIARAVISDPQILLLDEATSALDPTSEGLVQKALDKASAGRTTIVIAHKLATIKNADNIVVMSKGEICESGTHSQLLNMDGAYARLVKAQDLESDRKGNNGNGVSETDPESEKEYEGLTQIQTSASHPKGVSSAVRQQEQLDYSNWRQRGIVRVVWSSLSDQKSLWPTLFLMLIMCLAGGAVYPGQALVLAEIMDVFTYSGSKLRSQGNFYALIFFVIAIGNFIIYFTLGWFCNTIGQRMTHFYRREMLESILAQDVQFFDRAENTTGALTSRLSSQPTQLQELMGFNLSLIFIVIIQIVGTGILGIATGWKLGLVVVFGGLPPLLFAGYLRIRLEFKLNEETGKRFANSSALAGEAVGAIRTVSSLALERQVLERYRHSIDGIVQTSIPSILHSMFWFALSQSMELLVLALGFWYGCRLLSFNEYTIRQFYIVFVGVFLSGQGAAQLFMYTTSITKAVSAGNYITWIRSLKPIVAETPENHDNGPSDSPESMALDNIRFSYPTRPDTKVLGGISMTIRPGEFIAFVGSSGCGKSTMISMLERFYDPSSGSVSLGARSIASLNPRLYRGHTALVQQEPTLYQGTIRENISLGFEDAEALEEDRIISACKQANIYSFIESLPEGLNTQCGSRGLSLSGGQRQRIAIARALIRNPKILFLDEATSALDTESEKVVQEALAEAAAHGKRITIAVAHRLSTIKDANCIFVFLGGRIAEFGTHMSLMQKGGIYYKMCLAQSLDRAV</sequence>
<dbReference type="PROSITE" id="PS50893">
    <property type="entry name" value="ABC_TRANSPORTER_2"/>
    <property type="match status" value="2"/>
</dbReference>
<evidence type="ECO:0000256" key="8">
    <source>
        <dbReference type="ARBA" id="ARBA00023136"/>
    </source>
</evidence>
<feature type="transmembrane region" description="Helical" evidence="10">
    <location>
        <begin position="704"/>
        <end position="725"/>
    </location>
</feature>
<protein>
    <recommendedName>
        <fullName evidence="15">ABC transporter</fullName>
    </recommendedName>
</protein>
<dbReference type="CDD" id="cd18577">
    <property type="entry name" value="ABC_6TM_Pgp_ABCB1_D1_like"/>
    <property type="match status" value="1"/>
</dbReference>
<feature type="domain" description="ABC transporter" evidence="11">
    <location>
        <begin position="1028"/>
        <end position="1269"/>
    </location>
</feature>
<feature type="transmembrane region" description="Helical" evidence="10">
    <location>
        <begin position="848"/>
        <end position="866"/>
    </location>
</feature>
<comment type="caution">
    <text evidence="13">The sequence shown here is derived from an EMBL/GenBank/DDBJ whole genome shotgun (WGS) entry which is preliminary data.</text>
</comment>
<keyword evidence="8 10" id="KW-0472">Membrane</keyword>
<feature type="transmembrane region" description="Helical" evidence="10">
    <location>
        <begin position="745"/>
        <end position="768"/>
    </location>
</feature>
<feature type="compositionally biased region" description="Basic and acidic residues" evidence="9">
    <location>
        <begin position="10"/>
        <end position="23"/>
    </location>
</feature>
<dbReference type="AlphaFoldDB" id="A0A8H4XF92"/>
<dbReference type="OrthoDB" id="6500128at2759"/>
<dbReference type="PANTHER" id="PTHR43394">
    <property type="entry name" value="ATP-DEPENDENT PERMEASE MDL1, MITOCHONDRIAL"/>
    <property type="match status" value="1"/>
</dbReference>
<dbReference type="InterPro" id="IPR003593">
    <property type="entry name" value="AAA+_ATPase"/>
</dbReference>
<feature type="domain" description="ABC transmembrane type-1" evidence="12">
    <location>
        <begin position="54"/>
        <end position="344"/>
    </location>
</feature>
<evidence type="ECO:0000256" key="7">
    <source>
        <dbReference type="ARBA" id="ARBA00022989"/>
    </source>
</evidence>
<dbReference type="CDD" id="cd18578">
    <property type="entry name" value="ABC_6TM_Pgp_ABCB1_D2_like"/>
    <property type="match status" value="1"/>
</dbReference>
<dbReference type="GO" id="GO:0015421">
    <property type="term" value="F:ABC-type oligopeptide transporter activity"/>
    <property type="evidence" value="ECO:0007669"/>
    <property type="project" value="TreeGrafter"/>
</dbReference>
<evidence type="ECO:0000313" key="14">
    <source>
        <dbReference type="Proteomes" id="UP000622797"/>
    </source>
</evidence>
<dbReference type="GO" id="GO:0005524">
    <property type="term" value="F:ATP binding"/>
    <property type="evidence" value="ECO:0007669"/>
    <property type="project" value="UniProtKB-KW"/>
</dbReference>
<feature type="transmembrane region" description="Helical" evidence="10">
    <location>
        <begin position="819"/>
        <end position="842"/>
    </location>
</feature>